<keyword evidence="5" id="KW-0804">Transcription</keyword>
<gene>
    <name evidence="10" type="ORF">F5897_001054</name>
</gene>
<dbReference type="CDD" id="cd00383">
    <property type="entry name" value="trans_reg_C"/>
    <property type="match status" value="1"/>
</dbReference>
<dbReference type="InterPro" id="IPR011006">
    <property type="entry name" value="CheY-like_superfamily"/>
</dbReference>
<evidence type="ECO:0000256" key="2">
    <source>
        <dbReference type="ARBA" id="ARBA00023012"/>
    </source>
</evidence>
<feature type="modified residue" description="4-aspartylphosphate" evidence="6">
    <location>
        <position position="59"/>
    </location>
</feature>
<comment type="caution">
    <text evidence="10">The sequence shown here is derived from an EMBL/GenBank/DDBJ whole genome shotgun (WGS) entry which is preliminary data.</text>
</comment>
<dbReference type="GO" id="GO:0006355">
    <property type="term" value="P:regulation of DNA-templated transcription"/>
    <property type="evidence" value="ECO:0007669"/>
    <property type="project" value="InterPro"/>
</dbReference>
<dbReference type="Pfam" id="PF00486">
    <property type="entry name" value="Trans_reg_C"/>
    <property type="match status" value="1"/>
</dbReference>
<dbReference type="RefSeq" id="WP_183304741.1">
    <property type="nucleotide sequence ID" value="NZ_JACIFD010000009.1"/>
</dbReference>
<protein>
    <submittedName>
        <fullName evidence="10">Two-component system OmpR family response regulator</fullName>
    </submittedName>
</protein>
<name>A0A840DG87_9MICO</name>
<dbReference type="InterPro" id="IPR001789">
    <property type="entry name" value="Sig_transdc_resp-reg_receiver"/>
</dbReference>
<keyword evidence="2" id="KW-0902">Two-component regulatory system</keyword>
<dbReference type="InterPro" id="IPR036388">
    <property type="entry name" value="WH-like_DNA-bd_sf"/>
</dbReference>
<dbReference type="SMART" id="SM00862">
    <property type="entry name" value="Trans_reg_C"/>
    <property type="match status" value="1"/>
</dbReference>
<evidence type="ECO:0000313" key="11">
    <source>
        <dbReference type="Proteomes" id="UP000571183"/>
    </source>
</evidence>
<dbReference type="EMBL" id="JACIFD010000009">
    <property type="protein sequence ID" value="MBB4071740.1"/>
    <property type="molecule type" value="Genomic_DNA"/>
</dbReference>
<dbReference type="GO" id="GO:0000156">
    <property type="term" value="F:phosphorelay response regulator activity"/>
    <property type="evidence" value="ECO:0007669"/>
    <property type="project" value="TreeGrafter"/>
</dbReference>
<evidence type="ECO:0000256" key="6">
    <source>
        <dbReference type="PROSITE-ProRule" id="PRU00169"/>
    </source>
</evidence>
<dbReference type="GO" id="GO:0000976">
    <property type="term" value="F:transcription cis-regulatory region binding"/>
    <property type="evidence" value="ECO:0007669"/>
    <property type="project" value="TreeGrafter"/>
</dbReference>
<keyword evidence="4 7" id="KW-0238">DNA-binding</keyword>
<evidence type="ECO:0000259" key="9">
    <source>
        <dbReference type="PROSITE" id="PS51755"/>
    </source>
</evidence>
<evidence type="ECO:0000256" key="7">
    <source>
        <dbReference type="PROSITE-ProRule" id="PRU01091"/>
    </source>
</evidence>
<dbReference type="AlphaFoldDB" id="A0A840DG87"/>
<proteinExistence type="predicted"/>
<dbReference type="FunFam" id="1.10.10.10:FF:000005">
    <property type="entry name" value="Two-component system response regulator"/>
    <property type="match status" value="1"/>
</dbReference>
<reference evidence="10" key="1">
    <citation type="submission" date="2020-08" db="EMBL/GenBank/DDBJ databases">
        <title>Sequencing the genomes of 1000 actinobacteria strains.</title>
        <authorList>
            <person name="Klenk H.-P."/>
        </authorList>
    </citation>
    <scope>NUCLEOTIDE SEQUENCE [LARGE SCALE GENOMIC DNA]</scope>
    <source>
        <strain evidence="10">DSM 27064</strain>
    </source>
</reference>
<feature type="domain" description="Response regulatory" evidence="8">
    <location>
        <begin position="10"/>
        <end position="124"/>
    </location>
</feature>
<dbReference type="PROSITE" id="PS50110">
    <property type="entry name" value="RESPONSE_REGULATORY"/>
    <property type="match status" value="1"/>
</dbReference>
<dbReference type="InterPro" id="IPR001867">
    <property type="entry name" value="OmpR/PhoB-type_DNA-bd"/>
</dbReference>
<feature type="DNA-binding region" description="OmpR/PhoB-type" evidence="7">
    <location>
        <begin position="136"/>
        <end position="234"/>
    </location>
</feature>
<dbReference type="PANTHER" id="PTHR48111">
    <property type="entry name" value="REGULATOR OF RPOS"/>
    <property type="match status" value="1"/>
</dbReference>
<sequence>MSETQVTPVRVLIVEDEPAIASLLQLALRHEGWQAQVAATGSAALQAVRQWQPDLIVLDIMLPEISGMAVLQQIRREGMMQPVLFLTALDTVDDKVRGLVAGGDDYVTKPFSVAEVVARLRSLLRRIRPQNAANATSVLQLADLVLDEDQLTARRGERQLELTVTEFELLRFLLQNMGRVLSKQQILDRVWAYDYAGKITVVELYISYLRKKVDGAGEPKLIHTVRGVGYVLREPQA</sequence>
<dbReference type="Gene3D" id="6.10.250.690">
    <property type="match status" value="1"/>
</dbReference>
<dbReference type="Pfam" id="PF00072">
    <property type="entry name" value="Response_reg"/>
    <property type="match status" value="1"/>
</dbReference>
<feature type="domain" description="OmpR/PhoB-type" evidence="9">
    <location>
        <begin position="136"/>
        <end position="234"/>
    </location>
</feature>
<keyword evidence="11" id="KW-1185">Reference proteome</keyword>
<evidence type="ECO:0000256" key="5">
    <source>
        <dbReference type="ARBA" id="ARBA00023163"/>
    </source>
</evidence>
<evidence type="ECO:0000259" key="8">
    <source>
        <dbReference type="PROSITE" id="PS50110"/>
    </source>
</evidence>
<dbReference type="FunFam" id="3.40.50.2300:FF:000001">
    <property type="entry name" value="DNA-binding response regulator PhoB"/>
    <property type="match status" value="1"/>
</dbReference>
<dbReference type="GO" id="GO:0005829">
    <property type="term" value="C:cytosol"/>
    <property type="evidence" value="ECO:0007669"/>
    <property type="project" value="TreeGrafter"/>
</dbReference>
<evidence type="ECO:0000256" key="1">
    <source>
        <dbReference type="ARBA" id="ARBA00022553"/>
    </source>
</evidence>
<dbReference type="PANTHER" id="PTHR48111:SF28">
    <property type="entry name" value="TRANSCRIPTIONAL REGULATORY PROTEIN TCRX-RELATED"/>
    <property type="match status" value="1"/>
</dbReference>
<dbReference type="SUPFAM" id="SSF52172">
    <property type="entry name" value="CheY-like"/>
    <property type="match status" value="1"/>
</dbReference>
<keyword evidence="1 6" id="KW-0597">Phosphoprotein</keyword>
<dbReference type="Proteomes" id="UP000571183">
    <property type="component" value="Unassembled WGS sequence"/>
</dbReference>
<dbReference type="SMART" id="SM00448">
    <property type="entry name" value="REC"/>
    <property type="match status" value="1"/>
</dbReference>
<evidence type="ECO:0000256" key="4">
    <source>
        <dbReference type="ARBA" id="ARBA00023125"/>
    </source>
</evidence>
<dbReference type="Gene3D" id="3.40.50.2300">
    <property type="match status" value="1"/>
</dbReference>
<keyword evidence="3" id="KW-0805">Transcription regulation</keyword>
<evidence type="ECO:0000313" key="10">
    <source>
        <dbReference type="EMBL" id="MBB4071740.1"/>
    </source>
</evidence>
<dbReference type="PROSITE" id="PS51755">
    <property type="entry name" value="OMPR_PHOB"/>
    <property type="match status" value="1"/>
</dbReference>
<evidence type="ECO:0000256" key="3">
    <source>
        <dbReference type="ARBA" id="ARBA00023015"/>
    </source>
</evidence>
<accession>A0A840DG87</accession>
<organism evidence="10 11">
    <name type="scientific">Canibacter oris</name>
    <dbReference type="NCBI Taxonomy" id="1365628"/>
    <lineage>
        <taxon>Bacteria</taxon>
        <taxon>Bacillati</taxon>
        <taxon>Actinomycetota</taxon>
        <taxon>Actinomycetes</taxon>
        <taxon>Micrococcales</taxon>
        <taxon>Microbacteriaceae</taxon>
        <taxon>Canibacter</taxon>
    </lineage>
</organism>
<dbReference type="GO" id="GO:0032993">
    <property type="term" value="C:protein-DNA complex"/>
    <property type="evidence" value="ECO:0007669"/>
    <property type="project" value="TreeGrafter"/>
</dbReference>
<dbReference type="Gene3D" id="1.10.10.10">
    <property type="entry name" value="Winged helix-like DNA-binding domain superfamily/Winged helix DNA-binding domain"/>
    <property type="match status" value="1"/>
</dbReference>
<dbReference type="InterPro" id="IPR039420">
    <property type="entry name" value="WalR-like"/>
</dbReference>